<reference evidence="8" key="1">
    <citation type="submission" date="2022-04" db="EMBL/GenBank/DDBJ databases">
        <title>Whole genome sequence of Sphaerotilus sp. FB-5.</title>
        <authorList>
            <person name="Takeda M."/>
            <person name="Narihara S."/>
            <person name="Akimoto M."/>
            <person name="Akimoto R."/>
            <person name="Nishiyashiki S."/>
            <person name="Murakami T."/>
        </authorList>
    </citation>
    <scope>NUCLEOTIDE SEQUENCE</scope>
    <source>
        <strain evidence="8">FB-5</strain>
    </source>
</reference>
<evidence type="ECO:0000256" key="2">
    <source>
        <dbReference type="ARBA" id="ARBA00010790"/>
    </source>
</evidence>
<dbReference type="PROSITE" id="PS00624">
    <property type="entry name" value="GMC_OXRED_2"/>
    <property type="match status" value="1"/>
</dbReference>
<name>A0ABN6PNT9_9BURK</name>
<evidence type="ECO:0000256" key="4">
    <source>
        <dbReference type="ARBA" id="ARBA00022827"/>
    </source>
</evidence>
<sequence>MSAALPTAVDYIVVGSGSAGGTLAARLACEQDAGAILLLEAGTVTHRDFMVSMPAGWGAMTYSPRYSWMHETEPEHWAGGRRMAMPRGKALGGSSSINGMIYIRGHRQDYADWVAAGAEGWSWDELLPHFIRTEDHRRLGAPLHGRGGPLTVADLPDLHPMTRQMIEAARQAGLEVVDDFNDGRATGAGTFQVNVRDGRRSSIALNAIVPALQRPNLLLRHGAMVERILFEGRRAVGVRYRMGDGSLHETRAAREVLLCAGAIQSPQLLMCSGVGPAAQLQALGIPVVADLPGVGENLQDHVCAPMSWRLRARQDSMNRHFRGLGLMGSMLRYLAGRSGPMMSAPAEFGAYLKSDPALPYNDIQVFGLPVTGQPEQAGSSGKAPQPDAWPGMTLAPFQVRPFSRGHVRLKTADAAQHPAITMNYLHDERDRRALVWALRFLRELARQPALADRIEAEVRPGPEVQTDAEWLAWAAPMLSTGYHPVGTCRMGRHDDPLAVCTPDLRVRGLQSLRVIDASVMPNLICGNTNATSVAIGDKGADLVLVGAARPVS</sequence>
<dbReference type="RefSeq" id="WP_251969560.1">
    <property type="nucleotide sequence ID" value="NZ_AP025730.1"/>
</dbReference>
<feature type="domain" description="Glucose-methanol-choline oxidoreductase N-terminal" evidence="7">
    <location>
        <begin position="261"/>
        <end position="275"/>
    </location>
</feature>
<evidence type="ECO:0000259" key="6">
    <source>
        <dbReference type="PROSITE" id="PS00623"/>
    </source>
</evidence>
<comment type="similarity">
    <text evidence="2 5">Belongs to the GMC oxidoreductase family.</text>
</comment>
<evidence type="ECO:0000256" key="5">
    <source>
        <dbReference type="RuleBase" id="RU003968"/>
    </source>
</evidence>
<keyword evidence="4 5" id="KW-0274">FAD</keyword>
<dbReference type="Gene3D" id="3.50.50.60">
    <property type="entry name" value="FAD/NAD(P)-binding domain"/>
    <property type="match status" value="1"/>
</dbReference>
<dbReference type="PANTHER" id="PTHR11552:SF147">
    <property type="entry name" value="CHOLINE DEHYDROGENASE, MITOCHONDRIAL"/>
    <property type="match status" value="1"/>
</dbReference>
<evidence type="ECO:0000256" key="1">
    <source>
        <dbReference type="ARBA" id="ARBA00001974"/>
    </source>
</evidence>
<dbReference type="EMBL" id="AP025730">
    <property type="protein sequence ID" value="BDI06263.1"/>
    <property type="molecule type" value="Genomic_DNA"/>
</dbReference>
<keyword evidence="3 5" id="KW-0285">Flavoprotein</keyword>
<dbReference type="InterPro" id="IPR007867">
    <property type="entry name" value="GMC_OxRtase_C"/>
</dbReference>
<evidence type="ECO:0000259" key="7">
    <source>
        <dbReference type="PROSITE" id="PS00624"/>
    </source>
</evidence>
<dbReference type="Proteomes" id="UP001057498">
    <property type="component" value="Chromosome"/>
</dbReference>
<proteinExistence type="inferred from homology"/>
<protein>
    <submittedName>
        <fullName evidence="8">Choline dehydrogenase</fullName>
    </submittedName>
</protein>
<comment type="cofactor">
    <cofactor evidence="1">
        <name>FAD</name>
        <dbReference type="ChEBI" id="CHEBI:57692"/>
    </cofactor>
</comment>
<dbReference type="PIRSF" id="PIRSF000137">
    <property type="entry name" value="Alcohol_oxidase"/>
    <property type="match status" value="1"/>
</dbReference>
<dbReference type="InterPro" id="IPR036188">
    <property type="entry name" value="FAD/NAD-bd_sf"/>
</dbReference>
<feature type="domain" description="Glucose-methanol-choline oxidoreductase N-terminal" evidence="6">
    <location>
        <begin position="88"/>
        <end position="111"/>
    </location>
</feature>
<dbReference type="Gene3D" id="3.30.560.10">
    <property type="entry name" value="Glucose Oxidase, domain 3"/>
    <property type="match status" value="1"/>
</dbReference>
<dbReference type="InterPro" id="IPR012132">
    <property type="entry name" value="GMC_OxRdtase"/>
</dbReference>
<accession>A0ABN6PNT9</accession>
<dbReference type="SUPFAM" id="SSF54373">
    <property type="entry name" value="FAD-linked reductases, C-terminal domain"/>
    <property type="match status" value="1"/>
</dbReference>
<dbReference type="PANTHER" id="PTHR11552">
    <property type="entry name" value="GLUCOSE-METHANOL-CHOLINE GMC OXIDOREDUCTASE"/>
    <property type="match status" value="1"/>
</dbReference>
<evidence type="ECO:0000313" key="8">
    <source>
        <dbReference type="EMBL" id="BDI06263.1"/>
    </source>
</evidence>
<keyword evidence="9" id="KW-1185">Reference proteome</keyword>
<organism evidence="8 9">
    <name type="scientific">Sphaerotilus microaerophilus</name>
    <dbReference type="NCBI Taxonomy" id="2914710"/>
    <lineage>
        <taxon>Bacteria</taxon>
        <taxon>Pseudomonadati</taxon>
        <taxon>Pseudomonadota</taxon>
        <taxon>Betaproteobacteria</taxon>
        <taxon>Burkholderiales</taxon>
        <taxon>Sphaerotilaceae</taxon>
        <taxon>Sphaerotilus</taxon>
    </lineage>
</organism>
<evidence type="ECO:0000313" key="9">
    <source>
        <dbReference type="Proteomes" id="UP001057498"/>
    </source>
</evidence>
<dbReference type="PROSITE" id="PS00623">
    <property type="entry name" value="GMC_OXRED_1"/>
    <property type="match status" value="1"/>
</dbReference>
<dbReference type="Pfam" id="PF05199">
    <property type="entry name" value="GMC_oxred_C"/>
    <property type="match status" value="1"/>
</dbReference>
<dbReference type="SUPFAM" id="SSF51905">
    <property type="entry name" value="FAD/NAD(P)-binding domain"/>
    <property type="match status" value="1"/>
</dbReference>
<gene>
    <name evidence="8" type="ORF">CATMQ487_32330</name>
</gene>
<evidence type="ECO:0000256" key="3">
    <source>
        <dbReference type="ARBA" id="ARBA00022630"/>
    </source>
</evidence>
<dbReference type="Pfam" id="PF00732">
    <property type="entry name" value="GMC_oxred_N"/>
    <property type="match status" value="1"/>
</dbReference>
<dbReference type="InterPro" id="IPR000172">
    <property type="entry name" value="GMC_OxRdtase_N"/>
</dbReference>